<keyword evidence="2" id="KW-0677">Repeat</keyword>
<dbReference type="Gene3D" id="2.130.10.10">
    <property type="entry name" value="YVTN repeat-like/Quinoprotein amine dehydrogenase"/>
    <property type="match status" value="1"/>
</dbReference>
<feature type="compositionally biased region" description="Low complexity" evidence="4">
    <location>
        <begin position="328"/>
        <end position="351"/>
    </location>
</feature>
<dbReference type="SMART" id="SM00320">
    <property type="entry name" value="WD40"/>
    <property type="match status" value="3"/>
</dbReference>
<keyword evidence="6" id="KW-1185">Reference proteome</keyword>
<dbReference type="PANTHER" id="PTHR44675">
    <property type="entry name" value="PAK1 INTERACTING PROTEIN 1"/>
    <property type="match status" value="1"/>
</dbReference>
<dbReference type="PROSITE" id="PS50294">
    <property type="entry name" value="WD_REPEATS_REGION"/>
    <property type="match status" value="1"/>
</dbReference>
<evidence type="ECO:0000256" key="4">
    <source>
        <dbReference type="SAM" id="MobiDB-lite"/>
    </source>
</evidence>
<sequence>MKQKQSEADATVVVGTYDGGLLGFGLDGAQRFGYAPHVGCVKAVHCNQAGKLATGATDNSVKLFDLARSVELGELQEHEDSVACLQYWQNTLVTGGSDGQVCIWRCGDYELLLKFKGHKAAVTCLAIHPSGRMMASAGRDQRLQLWDLTRGTSAAHLTMEGLEALEWSPDGERIAALSPKELTAVEVKDPSSAASFKDASSAGFMRVSFTAVAWLSPHLLALGDAKGAVRVLRHGAELVEVCQLPETEKGTPAPRVKALLARDGRLLVGMSAGQVEVWGFILAKAAPEFEKLRVVDTKSRLTCLTAWFQAAADAGLKKKQPESKKLVKPAAKAGKTGKAAKTSKAGKAPAKLVGKKQKTP</sequence>
<evidence type="ECO:0000313" key="6">
    <source>
        <dbReference type="Proteomes" id="UP001178507"/>
    </source>
</evidence>
<dbReference type="AlphaFoldDB" id="A0AA36JEW7"/>
<dbReference type="InterPro" id="IPR019775">
    <property type="entry name" value="WD40_repeat_CS"/>
</dbReference>
<feature type="compositionally biased region" description="Basic and acidic residues" evidence="4">
    <location>
        <begin position="315"/>
        <end position="325"/>
    </location>
</feature>
<evidence type="ECO:0000256" key="3">
    <source>
        <dbReference type="PROSITE-ProRule" id="PRU00221"/>
    </source>
</evidence>
<organism evidence="5 6">
    <name type="scientific">Effrenium voratum</name>
    <dbReference type="NCBI Taxonomy" id="2562239"/>
    <lineage>
        <taxon>Eukaryota</taxon>
        <taxon>Sar</taxon>
        <taxon>Alveolata</taxon>
        <taxon>Dinophyceae</taxon>
        <taxon>Suessiales</taxon>
        <taxon>Symbiodiniaceae</taxon>
        <taxon>Effrenium</taxon>
    </lineage>
</organism>
<dbReference type="Proteomes" id="UP001178507">
    <property type="component" value="Unassembled WGS sequence"/>
</dbReference>
<feature type="region of interest" description="Disordered" evidence="4">
    <location>
        <begin position="315"/>
        <end position="360"/>
    </location>
</feature>
<evidence type="ECO:0000256" key="1">
    <source>
        <dbReference type="ARBA" id="ARBA00022574"/>
    </source>
</evidence>
<protein>
    <recommendedName>
        <fullName evidence="7">P21-activated protein kinase-interacting protein 1-like protein</fullName>
    </recommendedName>
</protein>
<gene>
    <name evidence="5" type="ORF">EVOR1521_LOCUS27301</name>
</gene>
<dbReference type="EMBL" id="CAUJNA010003562">
    <property type="protein sequence ID" value="CAJ1404935.1"/>
    <property type="molecule type" value="Genomic_DNA"/>
</dbReference>
<keyword evidence="1 3" id="KW-0853">WD repeat</keyword>
<dbReference type="InterPro" id="IPR051959">
    <property type="entry name" value="PAK1-Kinase_Regulator"/>
</dbReference>
<feature type="repeat" description="WD" evidence="3">
    <location>
        <begin position="115"/>
        <end position="156"/>
    </location>
</feature>
<dbReference type="InterPro" id="IPR001680">
    <property type="entry name" value="WD40_rpt"/>
</dbReference>
<reference evidence="5" key="1">
    <citation type="submission" date="2023-08" db="EMBL/GenBank/DDBJ databases">
        <authorList>
            <person name="Chen Y."/>
            <person name="Shah S."/>
            <person name="Dougan E. K."/>
            <person name="Thang M."/>
            <person name="Chan C."/>
        </authorList>
    </citation>
    <scope>NUCLEOTIDE SEQUENCE</scope>
</reference>
<evidence type="ECO:0008006" key="7">
    <source>
        <dbReference type="Google" id="ProtNLM"/>
    </source>
</evidence>
<evidence type="ECO:0000256" key="2">
    <source>
        <dbReference type="ARBA" id="ARBA00022737"/>
    </source>
</evidence>
<dbReference type="InterPro" id="IPR015943">
    <property type="entry name" value="WD40/YVTN_repeat-like_dom_sf"/>
</dbReference>
<comment type="caution">
    <text evidence="5">The sequence shown here is derived from an EMBL/GenBank/DDBJ whole genome shotgun (WGS) entry which is preliminary data.</text>
</comment>
<evidence type="ECO:0000313" key="5">
    <source>
        <dbReference type="EMBL" id="CAJ1404935.1"/>
    </source>
</evidence>
<name>A0AA36JEW7_9DINO</name>
<dbReference type="PANTHER" id="PTHR44675:SF1">
    <property type="entry name" value="P21-ACTIVATED PROTEIN KINASE-INTERACTING PROTEIN 1"/>
    <property type="match status" value="1"/>
</dbReference>
<proteinExistence type="predicted"/>
<dbReference type="SUPFAM" id="SSF50978">
    <property type="entry name" value="WD40 repeat-like"/>
    <property type="match status" value="1"/>
</dbReference>
<dbReference type="PROSITE" id="PS00678">
    <property type="entry name" value="WD_REPEATS_1"/>
    <property type="match status" value="1"/>
</dbReference>
<accession>A0AA36JEW7</accession>
<feature type="repeat" description="WD" evidence="3">
    <location>
        <begin position="75"/>
        <end position="104"/>
    </location>
</feature>
<dbReference type="InterPro" id="IPR036322">
    <property type="entry name" value="WD40_repeat_dom_sf"/>
</dbReference>
<dbReference type="Pfam" id="PF00400">
    <property type="entry name" value="WD40"/>
    <property type="match status" value="2"/>
</dbReference>
<dbReference type="PROSITE" id="PS50082">
    <property type="entry name" value="WD_REPEATS_2"/>
    <property type="match status" value="2"/>
</dbReference>